<evidence type="ECO:0000256" key="1">
    <source>
        <dbReference type="ARBA" id="ARBA00004162"/>
    </source>
</evidence>
<evidence type="ECO:0000256" key="25">
    <source>
        <dbReference type="ARBA" id="ARBA00072040"/>
    </source>
</evidence>
<dbReference type="GO" id="GO:0005524">
    <property type="term" value="F:ATP binding"/>
    <property type="evidence" value="ECO:0007669"/>
    <property type="project" value="UniProtKB-UniRule"/>
</dbReference>
<evidence type="ECO:0000256" key="14">
    <source>
        <dbReference type="ARBA" id="ARBA00022741"/>
    </source>
</evidence>
<dbReference type="InterPro" id="IPR001611">
    <property type="entry name" value="Leu-rich_rpt"/>
</dbReference>
<keyword evidence="7" id="KW-0723">Serine/threonine-protein kinase</keyword>
<dbReference type="AlphaFoldDB" id="A0AAD8QR94"/>
<dbReference type="GO" id="GO:0004674">
    <property type="term" value="F:protein serine/threonine kinase activity"/>
    <property type="evidence" value="ECO:0007669"/>
    <property type="project" value="UniProtKB-KW"/>
</dbReference>
<evidence type="ECO:0000256" key="10">
    <source>
        <dbReference type="ARBA" id="ARBA00022679"/>
    </source>
</evidence>
<dbReference type="FunFam" id="3.80.10.10:FF:000627">
    <property type="entry name" value="Probable leucine-rich repeat receptor-like protein kinase At2g33170"/>
    <property type="match status" value="1"/>
</dbReference>
<evidence type="ECO:0000256" key="23">
    <source>
        <dbReference type="ARBA" id="ARBA00054320"/>
    </source>
</evidence>
<dbReference type="PANTHER" id="PTHR27008">
    <property type="entry name" value="OS04G0122200 PROTEIN"/>
    <property type="match status" value="1"/>
</dbReference>
<dbReference type="FunFam" id="1.10.510.10:FF:000358">
    <property type="entry name" value="Putative leucine-rich repeat receptor-like serine/threonine-protein kinase"/>
    <property type="match status" value="1"/>
</dbReference>
<dbReference type="SUPFAM" id="SSF52047">
    <property type="entry name" value="RNI-like"/>
    <property type="match status" value="1"/>
</dbReference>
<evidence type="ECO:0000256" key="12">
    <source>
        <dbReference type="ARBA" id="ARBA00022729"/>
    </source>
</evidence>
<dbReference type="FunFam" id="3.30.200.20:FF:000432">
    <property type="entry name" value="LRR receptor-like serine/threonine-protein kinase EFR"/>
    <property type="match status" value="1"/>
</dbReference>
<evidence type="ECO:0000256" key="18">
    <source>
        <dbReference type="ARBA" id="ARBA00023136"/>
    </source>
</evidence>
<comment type="caution">
    <text evidence="30">The sequence shown here is derived from an EMBL/GenBank/DDBJ whole genome shotgun (WGS) entry which is preliminary data.</text>
</comment>
<dbReference type="PROSITE" id="PS00107">
    <property type="entry name" value="PROTEIN_KINASE_ATP"/>
    <property type="match status" value="1"/>
</dbReference>
<evidence type="ECO:0000256" key="3">
    <source>
        <dbReference type="ARBA" id="ARBA00004479"/>
    </source>
</evidence>
<name>A0AAD8QR94_LOLMU</name>
<evidence type="ECO:0000256" key="6">
    <source>
        <dbReference type="ARBA" id="ARBA00022475"/>
    </source>
</evidence>
<keyword evidence="14 26" id="KW-0547">Nucleotide-binding</keyword>
<dbReference type="FunFam" id="3.80.10.10:FF:001158">
    <property type="entry name" value="Leucine-rich repeat protein kinase family protein"/>
    <property type="match status" value="1"/>
</dbReference>
<comment type="catalytic activity">
    <reaction evidence="22">
        <text>L-seryl-[protein] + ATP = O-phospho-L-seryl-[protein] + ADP + H(+)</text>
        <dbReference type="Rhea" id="RHEA:17989"/>
        <dbReference type="Rhea" id="RHEA-COMP:9863"/>
        <dbReference type="Rhea" id="RHEA-COMP:11604"/>
        <dbReference type="ChEBI" id="CHEBI:15378"/>
        <dbReference type="ChEBI" id="CHEBI:29999"/>
        <dbReference type="ChEBI" id="CHEBI:30616"/>
        <dbReference type="ChEBI" id="CHEBI:83421"/>
        <dbReference type="ChEBI" id="CHEBI:456216"/>
        <dbReference type="EC" id="2.7.11.1"/>
    </reaction>
</comment>
<evidence type="ECO:0000256" key="8">
    <source>
        <dbReference type="ARBA" id="ARBA00022553"/>
    </source>
</evidence>
<comment type="subcellular location">
    <subcellularLocation>
        <location evidence="1">Cell membrane</location>
        <topology evidence="1">Single-pass membrane protein</topology>
    </subcellularLocation>
    <subcellularLocation>
        <location evidence="2">Endoplasmic reticulum membrane</location>
        <topology evidence="2">Single-pass membrane protein</topology>
    </subcellularLocation>
    <subcellularLocation>
        <location evidence="3">Membrane</location>
        <topology evidence="3">Single-pass type I membrane protein</topology>
    </subcellularLocation>
</comment>
<evidence type="ECO:0000313" key="31">
    <source>
        <dbReference type="Proteomes" id="UP001231189"/>
    </source>
</evidence>
<evidence type="ECO:0000313" key="30">
    <source>
        <dbReference type="EMBL" id="KAK1606609.1"/>
    </source>
</evidence>
<keyword evidence="9" id="KW-0433">Leucine-rich repeat</keyword>
<comment type="similarity">
    <text evidence="4">Belongs to the protein kinase superfamily. Ser/Thr protein kinase family.</text>
</comment>
<dbReference type="PROSITE" id="PS50011">
    <property type="entry name" value="PROTEIN_KINASE_DOM"/>
    <property type="match status" value="1"/>
</dbReference>
<dbReference type="Proteomes" id="UP001231189">
    <property type="component" value="Unassembled WGS sequence"/>
</dbReference>
<dbReference type="InterPro" id="IPR011009">
    <property type="entry name" value="Kinase-like_dom_sf"/>
</dbReference>
<feature type="binding site" evidence="26">
    <location>
        <position position="773"/>
    </location>
    <ligand>
        <name>ATP</name>
        <dbReference type="ChEBI" id="CHEBI:30616"/>
    </ligand>
</feature>
<dbReference type="Gene3D" id="3.80.10.10">
    <property type="entry name" value="Ribonuclease Inhibitor"/>
    <property type="match status" value="4"/>
</dbReference>
<dbReference type="SUPFAM" id="SSF56112">
    <property type="entry name" value="Protein kinase-like (PK-like)"/>
    <property type="match status" value="1"/>
</dbReference>
<evidence type="ECO:0000256" key="16">
    <source>
        <dbReference type="ARBA" id="ARBA00022840"/>
    </source>
</evidence>
<evidence type="ECO:0000256" key="26">
    <source>
        <dbReference type="PROSITE-ProRule" id="PRU10141"/>
    </source>
</evidence>
<evidence type="ECO:0000256" key="22">
    <source>
        <dbReference type="ARBA" id="ARBA00048679"/>
    </source>
</evidence>
<reference evidence="30" key="1">
    <citation type="submission" date="2023-07" db="EMBL/GenBank/DDBJ databases">
        <title>A chromosome-level genome assembly of Lolium multiflorum.</title>
        <authorList>
            <person name="Chen Y."/>
            <person name="Copetti D."/>
            <person name="Kolliker R."/>
            <person name="Studer B."/>
        </authorList>
    </citation>
    <scope>NUCLEOTIDE SEQUENCE</scope>
    <source>
        <strain evidence="30">02402/16</strain>
        <tissue evidence="30">Leaf</tissue>
    </source>
</reference>
<dbReference type="SUPFAM" id="SSF52058">
    <property type="entry name" value="L domain-like"/>
    <property type="match status" value="1"/>
</dbReference>
<keyword evidence="20" id="KW-0325">Glycoprotein</keyword>
<evidence type="ECO:0000256" key="4">
    <source>
        <dbReference type="ARBA" id="ARBA00008684"/>
    </source>
</evidence>
<sequence>MAAGFIFLCFTLSMFMLHCGRGHCQAIPRTGTGGNLTSVQMQTLALLSFKSMVSDPAGLLFSWNSSSHPCKWRGVGCGRRRHRDRVVALSLNSLGLSGSMSPSLGNLSYLRVLDLGGNSLTGHIPLDLGHLRRLRLLNLTANSLQGDIPVTLGRCTSLMKLLLASNHLRGEIPGEIGALGNLVILSIDGNDLSGKIPPSLGNLTSLVIMSLANNSLSGTIPASFGDLSSLQQLLLWLNHLSGHIPPSLGRLSNLFTLDLETNNLTGPIPPAIWNLSSLVIFAVNVNQLSGRVHQDAFNKLPHLQVFSLMENLFHGHLPSSLVNATNLVEFEAAYNFFTGTVPPNIGRLQSLQWLVLAFNSLEAKSPADWGFMRALTNCSQLQNLELRYNKLSGSLPSAVSNLSSTTLTFLSLGNNEISGQIPEEIGNLVSLQDLELHNNSLTGNVPSSLSMIRGLTLLRLDNNSLGGPVPTTIGNLTQLNNLALAMNDLSGIIPSTVGSLVSLLQLDLSSNYFTGAIPSSLFNITTLAISLDISNNLLEGPIPPGIGNLQNLAEFHAMSNQLKGKIPITLAKCKLLQILQLQNNSFTGNIPSPLSELKGLEILDLSSNNFSGQIPKFLGDFTTLYHLNLSFNNFDGQVPTAGVFANATEISVLGNTKLCGGIQDLHLPPCFLHIPNIRHKLPVFAIVILLVATITCIVSLLLLFFFACHKKRARETLPSAVMRGCHVVSYQQLAHATDGFSTANLLGEGSYGSVYRGNLCDPTGGEDNVVAVKVLKLQTPGALKSFAAECEAMRNLRHRNLVKIITACSSIDFSGNDFKAIVFDFMPNGSLEEWLHPNMNNQPEERHLSLVQRMSILCDVAHALDYLHFNAAAPVVHCDLKPSNVLLDDDMVAHVGDFGLARILAEGCSSFQPSTSSMGFRGTIGYAPPEYGAGNMVSTHGDIYSYGVIILEMVTGKRPTDNMFGHGLSLRKYVEMSLINNRMMDIIDAELANEIGNGSASTGDPKGGRAETLISLLKLGILCSKEMPANRISTKDIIRELHAIKN</sequence>
<keyword evidence="11 27" id="KW-0812">Transmembrane</keyword>
<dbReference type="SMART" id="SM00369">
    <property type="entry name" value="LRR_TYP"/>
    <property type="match status" value="8"/>
</dbReference>
<evidence type="ECO:0000256" key="21">
    <source>
        <dbReference type="ARBA" id="ARBA00047899"/>
    </source>
</evidence>
<dbReference type="FunFam" id="3.80.10.10:FF:000288">
    <property type="entry name" value="LRR receptor-like serine/threonine-protein kinase EFR"/>
    <property type="match status" value="1"/>
</dbReference>
<dbReference type="SMART" id="SM00220">
    <property type="entry name" value="S_TKc"/>
    <property type="match status" value="1"/>
</dbReference>
<dbReference type="InterPro" id="IPR032675">
    <property type="entry name" value="LRR_dom_sf"/>
</dbReference>
<keyword evidence="8" id="KW-0597">Phosphoprotein</keyword>
<evidence type="ECO:0000256" key="27">
    <source>
        <dbReference type="SAM" id="Phobius"/>
    </source>
</evidence>
<evidence type="ECO:0000256" key="28">
    <source>
        <dbReference type="SAM" id="SignalP"/>
    </source>
</evidence>
<comment type="catalytic activity">
    <reaction evidence="21">
        <text>L-threonyl-[protein] + ATP = O-phospho-L-threonyl-[protein] + ADP + H(+)</text>
        <dbReference type="Rhea" id="RHEA:46608"/>
        <dbReference type="Rhea" id="RHEA-COMP:11060"/>
        <dbReference type="Rhea" id="RHEA-COMP:11605"/>
        <dbReference type="ChEBI" id="CHEBI:15378"/>
        <dbReference type="ChEBI" id="CHEBI:30013"/>
        <dbReference type="ChEBI" id="CHEBI:30616"/>
        <dbReference type="ChEBI" id="CHEBI:61977"/>
        <dbReference type="ChEBI" id="CHEBI:456216"/>
        <dbReference type="EC" id="2.7.11.1"/>
    </reaction>
</comment>
<feature type="chain" id="PRO_5042091999" description="Receptor kinase-like protein Xa21" evidence="28">
    <location>
        <begin position="25"/>
        <end position="1046"/>
    </location>
</feature>
<dbReference type="GO" id="GO:0005789">
    <property type="term" value="C:endoplasmic reticulum membrane"/>
    <property type="evidence" value="ECO:0007669"/>
    <property type="project" value="UniProtKB-SubCell"/>
</dbReference>
<feature type="transmembrane region" description="Helical" evidence="27">
    <location>
        <begin position="683"/>
        <end position="707"/>
    </location>
</feature>
<keyword evidence="18 27" id="KW-0472">Membrane</keyword>
<dbReference type="Gene3D" id="3.30.200.20">
    <property type="entry name" value="Phosphorylase Kinase, domain 1"/>
    <property type="match status" value="1"/>
</dbReference>
<feature type="domain" description="Protein kinase" evidence="29">
    <location>
        <begin position="740"/>
        <end position="1045"/>
    </location>
</feature>
<evidence type="ECO:0000256" key="2">
    <source>
        <dbReference type="ARBA" id="ARBA00004389"/>
    </source>
</evidence>
<evidence type="ECO:0000256" key="19">
    <source>
        <dbReference type="ARBA" id="ARBA00023170"/>
    </source>
</evidence>
<evidence type="ECO:0000256" key="9">
    <source>
        <dbReference type="ARBA" id="ARBA00022614"/>
    </source>
</evidence>
<gene>
    <name evidence="30" type="ORF">QYE76_030282</name>
</gene>
<dbReference type="PROSITE" id="PS00108">
    <property type="entry name" value="PROTEIN_KINASE_ST"/>
    <property type="match status" value="1"/>
</dbReference>
<dbReference type="PANTHER" id="PTHR27008:SF542">
    <property type="entry name" value="OS02G0635600 PROTEIN"/>
    <property type="match status" value="1"/>
</dbReference>
<dbReference type="InterPro" id="IPR051809">
    <property type="entry name" value="Plant_receptor-like_S/T_kinase"/>
</dbReference>
<organism evidence="30 31">
    <name type="scientific">Lolium multiflorum</name>
    <name type="common">Italian ryegrass</name>
    <name type="synonym">Lolium perenne subsp. multiflorum</name>
    <dbReference type="NCBI Taxonomy" id="4521"/>
    <lineage>
        <taxon>Eukaryota</taxon>
        <taxon>Viridiplantae</taxon>
        <taxon>Streptophyta</taxon>
        <taxon>Embryophyta</taxon>
        <taxon>Tracheophyta</taxon>
        <taxon>Spermatophyta</taxon>
        <taxon>Magnoliopsida</taxon>
        <taxon>Liliopsida</taxon>
        <taxon>Poales</taxon>
        <taxon>Poaceae</taxon>
        <taxon>BOP clade</taxon>
        <taxon>Pooideae</taxon>
        <taxon>Poodae</taxon>
        <taxon>Poeae</taxon>
        <taxon>Poeae Chloroplast Group 2 (Poeae type)</taxon>
        <taxon>Loliodinae</taxon>
        <taxon>Loliinae</taxon>
        <taxon>Lolium</taxon>
    </lineage>
</organism>
<evidence type="ECO:0000256" key="20">
    <source>
        <dbReference type="ARBA" id="ARBA00023180"/>
    </source>
</evidence>
<keyword evidence="13" id="KW-0677">Repeat</keyword>
<evidence type="ECO:0000256" key="7">
    <source>
        <dbReference type="ARBA" id="ARBA00022527"/>
    </source>
</evidence>
<evidence type="ECO:0000256" key="11">
    <source>
        <dbReference type="ARBA" id="ARBA00022692"/>
    </source>
</evidence>
<accession>A0AAD8QR94</accession>
<feature type="signal peptide" evidence="28">
    <location>
        <begin position="1"/>
        <end position="24"/>
    </location>
</feature>
<evidence type="ECO:0000256" key="24">
    <source>
        <dbReference type="ARBA" id="ARBA00056628"/>
    </source>
</evidence>
<dbReference type="EMBL" id="JAUUTY010000007">
    <property type="protein sequence ID" value="KAK1606609.1"/>
    <property type="molecule type" value="Genomic_DNA"/>
</dbReference>
<dbReference type="GO" id="GO:0005886">
    <property type="term" value="C:plasma membrane"/>
    <property type="evidence" value="ECO:0007669"/>
    <property type="project" value="UniProtKB-SubCell"/>
</dbReference>
<dbReference type="Pfam" id="PF08263">
    <property type="entry name" value="LRRNT_2"/>
    <property type="match status" value="1"/>
</dbReference>
<protein>
    <recommendedName>
        <fullName evidence="25">Receptor kinase-like protein Xa21</fullName>
        <ecNumber evidence="5">2.7.11.1</ecNumber>
    </recommendedName>
</protein>
<keyword evidence="17 27" id="KW-1133">Transmembrane helix</keyword>
<dbReference type="Pfam" id="PF00069">
    <property type="entry name" value="Pkinase"/>
    <property type="match status" value="1"/>
</dbReference>
<keyword evidence="19" id="KW-0675">Receptor</keyword>
<dbReference type="InterPro" id="IPR008271">
    <property type="entry name" value="Ser/Thr_kinase_AS"/>
</dbReference>
<keyword evidence="31" id="KW-1185">Reference proteome</keyword>
<dbReference type="InterPro" id="IPR017441">
    <property type="entry name" value="Protein_kinase_ATP_BS"/>
</dbReference>
<proteinExistence type="inferred from homology"/>
<keyword evidence="16 26" id="KW-0067">ATP-binding</keyword>
<dbReference type="InterPro" id="IPR000719">
    <property type="entry name" value="Prot_kinase_dom"/>
</dbReference>
<dbReference type="Gene3D" id="1.10.510.10">
    <property type="entry name" value="Transferase(Phosphotransferase) domain 1"/>
    <property type="match status" value="1"/>
</dbReference>
<comment type="function">
    <text evidence="24">The processed protein kinase Xa21 chain released by protein cleavage after X.oryzae pv. oryzae protein Ax21 detection translocates into the nucleus where it can bind and regulate WRKY62, a transcription factor. Confers resistance to the bacterial pathogen X.oryzae pv. oryzae (Xoo).</text>
</comment>
<keyword evidence="6" id="KW-1003">Cell membrane</keyword>
<dbReference type="InterPro" id="IPR055414">
    <property type="entry name" value="LRR_R13L4/SHOC2-like"/>
</dbReference>
<dbReference type="Pfam" id="PF23598">
    <property type="entry name" value="LRR_14"/>
    <property type="match status" value="2"/>
</dbReference>
<keyword evidence="15" id="KW-0418">Kinase</keyword>
<evidence type="ECO:0000259" key="29">
    <source>
        <dbReference type="PROSITE" id="PS50011"/>
    </source>
</evidence>
<evidence type="ECO:0000256" key="15">
    <source>
        <dbReference type="ARBA" id="ARBA00022777"/>
    </source>
</evidence>
<dbReference type="InterPro" id="IPR013210">
    <property type="entry name" value="LRR_N_plant-typ"/>
</dbReference>
<evidence type="ECO:0000256" key="13">
    <source>
        <dbReference type="ARBA" id="ARBA00022737"/>
    </source>
</evidence>
<dbReference type="InterPro" id="IPR003591">
    <property type="entry name" value="Leu-rich_rpt_typical-subtyp"/>
</dbReference>
<dbReference type="EC" id="2.7.11.1" evidence="5"/>
<evidence type="ECO:0000256" key="5">
    <source>
        <dbReference type="ARBA" id="ARBA00012513"/>
    </source>
</evidence>
<keyword evidence="10" id="KW-0808">Transferase</keyword>
<evidence type="ECO:0000256" key="17">
    <source>
        <dbReference type="ARBA" id="ARBA00022989"/>
    </source>
</evidence>
<comment type="function">
    <text evidence="23">Receptor kinase that detects X.oryzae pv. oryzae protein Ax21 to promote innate immunity. Following X.oryzae pv. oryzae protein Ax21 detection, undergoes cleavage, releasing the processed protein kinase Xa21 chain.</text>
</comment>
<keyword evidence="12 28" id="KW-0732">Signal</keyword>
<dbReference type="Pfam" id="PF00560">
    <property type="entry name" value="LRR_1"/>
    <property type="match status" value="5"/>
</dbReference>